<proteinExistence type="predicted"/>
<sequence>MKSFVCIASYTSPHEYYILQNKLQDAEINHYFSNEQLVTLMVNTGGIRLMIHPDDLEEAMNILKETEDDSKNLGIV</sequence>
<dbReference type="EMBL" id="JBHUOJ010000004">
    <property type="protein sequence ID" value="MFD2832063.1"/>
    <property type="molecule type" value="Genomic_DNA"/>
</dbReference>
<keyword evidence="3" id="KW-1185">Reference proteome</keyword>
<name>A0ABW5X3X5_9FLAO</name>
<gene>
    <name evidence="2" type="ORF">ACFSYS_02105</name>
</gene>
<feature type="domain" description="DUF2007" evidence="1">
    <location>
        <begin position="5"/>
        <end position="66"/>
    </location>
</feature>
<evidence type="ECO:0000259" key="1">
    <source>
        <dbReference type="Pfam" id="PF09413"/>
    </source>
</evidence>
<dbReference type="SUPFAM" id="SSF54913">
    <property type="entry name" value="GlnB-like"/>
    <property type="match status" value="1"/>
</dbReference>
<evidence type="ECO:0000313" key="2">
    <source>
        <dbReference type="EMBL" id="MFD2832063.1"/>
    </source>
</evidence>
<reference evidence="3" key="1">
    <citation type="journal article" date="2019" name="Int. J. Syst. Evol. Microbiol.">
        <title>The Global Catalogue of Microorganisms (GCM) 10K type strain sequencing project: providing services to taxonomists for standard genome sequencing and annotation.</title>
        <authorList>
            <consortium name="The Broad Institute Genomics Platform"/>
            <consortium name="The Broad Institute Genome Sequencing Center for Infectious Disease"/>
            <person name="Wu L."/>
            <person name="Ma J."/>
        </authorList>
    </citation>
    <scope>NUCLEOTIDE SEQUENCE [LARGE SCALE GENOMIC DNA]</scope>
    <source>
        <strain evidence="3">KCTC 52925</strain>
    </source>
</reference>
<dbReference type="Gene3D" id="3.30.70.790">
    <property type="entry name" value="UreE, C-terminal domain"/>
    <property type="match status" value="1"/>
</dbReference>
<comment type="caution">
    <text evidence="2">The sequence shown here is derived from an EMBL/GenBank/DDBJ whole genome shotgun (WGS) entry which is preliminary data.</text>
</comment>
<accession>A0ABW5X3X5</accession>
<dbReference type="Pfam" id="PF09413">
    <property type="entry name" value="DUF2007"/>
    <property type="match status" value="1"/>
</dbReference>
<protein>
    <submittedName>
        <fullName evidence="2">Signal transducing protein</fullName>
    </submittedName>
</protein>
<dbReference type="InterPro" id="IPR018551">
    <property type="entry name" value="DUF2007"/>
</dbReference>
<dbReference type="Proteomes" id="UP001597438">
    <property type="component" value="Unassembled WGS sequence"/>
</dbReference>
<dbReference type="InterPro" id="IPR011322">
    <property type="entry name" value="N-reg_PII-like_a/b"/>
</dbReference>
<evidence type="ECO:0000313" key="3">
    <source>
        <dbReference type="Proteomes" id="UP001597438"/>
    </source>
</evidence>
<organism evidence="2 3">
    <name type="scientific">Christiangramia antarctica</name>
    <dbReference type="NCBI Taxonomy" id="2058158"/>
    <lineage>
        <taxon>Bacteria</taxon>
        <taxon>Pseudomonadati</taxon>
        <taxon>Bacteroidota</taxon>
        <taxon>Flavobacteriia</taxon>
        <taxon>Flavobacteriales</taxon>
        <taxon>Flavobacteriaceae</taxon>
        <taxon>Christiangramia</taxon>
    </lineage>
</organism>
<dbReference type="RefSeq" id="WP_251739515.1">
    <property type="nucleotide sequence ID" value="NZ_JBHUOJ010000004.1"/>
</dbReference>